<organism evidence="5 6">
    <name type="scientific">Methylocapsa polymorpha</name>
    <dbReference type="NCBI Taxonomy" id="3080828"/>
    <lineage>
        <taxon>Bacteria</taxon>
        <taxon>Pseudomonadati</taxon>
        <taxon>Pseudomonadota</taxon>
        <taxon>Alphaproteobacteria</taxon>
        <taxon>Hyphomicrobiales</taxon>
        <taxon>Beijerinckiaceae</taxon>
        <taxon>Methylocapsa</taxon>
    </lineage>
</organism>
<accession>A0ABZ0HT13</accession>
<dbReference type="Proteomes" id="UP001626536">
    <property type="component" value="Chromosome"/>
</dbReference>
<dbReference type="RefSeq" id="WP_407339516.1">
    <property type="nucleotide sequence ID" value="NZ_CP136862.1"/>
</dbReference>
<sequence length="248" mass="27364">MVDKNDSDETAEFGAGELTPAPQDPKNAIIEALLELAGERNWEDITISDVATRANVSLSTFREFFPSKGAVLAAFSRKIDRIVLDGTTDDLIGEPAKERLFDVLMRRLDALAPYKLGLEGVSDWAKRDPLGAAALNKVVVNSMRFMLEAASIDSEGVVGGLKLQGLALAWLRVLSVWFRDEDLGLAATMAELDRELTRGGHFVERAEDLNRLASPLFSLARALFERRRVSPDGYRRRSSEARDERAAS</sequence>
<dbReference type="InterPro" id="IPR009057">
    <property type="entry name" value="Homeodomain-like_sf"/>
</dbReference>
<feature type="DNA-binding region" description="H-T-H motif" evidence="2">
    <location>
        <begin position="46"/>
        <end position="65"/>
    </location>
</feature>
<reference evidence="5 6" key="1">
    <citation type="submission" date="2023-10" db="EMBL/GenBank/DDBJ databases">
        <title>Novel methanotroph of the genus Methylocapsa from a subarctic wetland.</title>
        <authorList>
            <person name="Belova S.E."/>
            <person name="Oshkin I.Y."/>
            <person name="Miroshnikov K."/>
            <person name="Dedysh S.N."/>
        </authorList>
    </citation>
    <scope>NUCLEOTIDE SEQUENCE [LARGE SCALE GENOMIC DNA]</scope>
    <source>
        <strain evidence="5 6">RX1</strain>
    </source>
</reference>
<dbReference type="Gene3D" id="1.10.357.10">
    <property type="entry name" value="Tetracycline Repressor, domain 2"/>
    <property type="match status" value="1"/>
</dbReference>
<evidence type="ECO:0000256" key="1">
    <source>
        <dbReference type="ARBA" id="ARBA00023125"/>
    </source>
</evidence>
<feature type="region of interest" description="Disordered" evidence="3">
    <location>
        <begin position="1"/>
        <end position="23"/>
    </location>
</feature>
<gene>
    <name evidence="5" type="ORF">RZS28_01835</name>
</gene>
<feature type="domain" description="HTH tetR-type" evidence="4">
    <location>
        <begin position="23"/>
        <end position="83"/>
    </location>
</feature>
<dbReference type="InterPro" id="IPR001647">
    <property type="entry name" value="HTH_TetR"/>
</dbReference>
<dbReference type="PROSITE" id="PS50977">
    <property type="entry name" value="HTH_TETR_2"/>
    <property type="match status" value="1"/>
</dbReference>
<dbReference type="EMBL" id="CP136862">
    <property type="protein sequence ID" value="WOJ90070.1"/>
    <property type="molecule type" value="Genomic_DNA"/>
</dbReference>
<keyword evidence="6" id="KW-1185">Reference proteome</keyword>
<evidence type="ECO:0000256" key="2">
    <source>
        <dbReference type="PROSITE-ProRule" id="PRU00335"/>
    </source>
</evidence>
<name>A0ABZ0HT13_9HYPH</name>
<evidence type="ECO:0000313" key="6">
    <source>
        <dbReference type="Proteomes" id="UP001626536"/>
    </source>
</evidence>
<evidence type="ECO:0000256" key="3">
    <source>
        <dbReference type="SAM" id="MobiDB-lite"/>
    </source>
</evidence>
<proteinExistence type="predicted"/>
<evidence type="ECO:0000259" key="4">
    <source>
        <dbReference type="PROSITE" id="PS50977"/>
    </source>
</evidence>
<protein>
    <submittedName>
        <fullName evidence="5">Helix-turn-helix domain-containing protein</fullName>
    </submittedName>
</protein>
<evidence type="ECO:0000313" key="5">
    <source>
        <dbReference type="EMBL" id="WOJ90070.1"/>
    </source>
</evidence>
<dbReference type="Pfam" id="PF00440">
    <property type="entry name" value="TetR_N"/>
    <property type="match status" value="1"/>
</dbReference>
<keyword evidence="1 2" id="KW-0238">DNA-binding</keyword>
<dbReference type="SUPFAM" id="SSF46689">
    <property type="entry name" value="Homeodomain-like"/>
    <property type="match status" value="1"/>
</dbReference>